<evidence type="ECO:0000313" key="2">
    <source>
        <dbReference type="EMBL" id="CAC11943.1"/>
    </source>
</evidence>
<dbReference type="Pfam" id="PF19289">
    <property type="entry name" value="PmbA_TldD_3rd"/>
    <property type="match status" value="1"/>
</dbReference>
<dbReference type="InterPro" id="IPR045569">
    <property type="entry name" value="Metalloprtase-TldD/E_C"/>
</dbReference>
<feature type="domain" description="Metalloprotease TldD/E C-terminal" evidence="1">
    <location>
        <begin position="208"/>
        <end position="426"/>
    </location>
</feature>
<dbReference type="InParanoid" id="Q9HJZ6"/>
<dbReference type="STRING" id="273075.gene:9572028"/>
<dbReference type="PANTHER" id="PTHR43666:SF1">
    <property type="entry name" value="CONSERVED PROTEIN"/>
    <property type="match status" value="1"/>
</dbReference>
<sequence>MNMFDMDRISESFEKRFDEYAIEMHVNRDDQVRFSNGSRDLHNIWEESVLLVFVARGKRTLMTTIKEGADLERSIEDLSRRIDQTPENPLFSGINDRKQVYRKLDLPPREFDADELADMAMAGSRDAGSERMAGLVYSMRSRVEIATRYNRGSYDSIGAEVVVRSFRGDRSGQECGHTGINGYLDAYAIGKRSAESIVNAERHEGREGHYDVILAPMAAGNIITSGSYAFSAHTVISGLSFLQDSMGRQIAAPMVNLYDDPTDTAGMAYRVFDEEGTATSRVPIIEHGVLNTYLHSTSTARYMNTETTGNAGIISPEAWQLEMDGGDASAEELISDTREGVFIRNSWYLRFQDYRNGVFSTVPRDGVYYIRNGEIAEAWDGIRISDSIPEILKKISALSKETQYVKWWNEVMPSRLPYIKVSGLGLTKSH</sequence>
<dbReference type="HOGENOM" id="CLU_026425_4_1_2"/>
<dbReference type="PANTHER" id="PTHR43666">
    <property type="entry name" value="TLDD PROTEIN"/>
    <property type="match status" value="1"/>
</dbReference>
<dbReference type="SUPFAM" id="SSF111283">
    <property type="entry name" value="Putative modulator of DNA gyrase, PmbA/TldD"/>
    <property type="match status" value="1"/>
</dbReference>
<gene>
    <name evidence="2" type="ordered locus">Ta0814</name>
</gene>
<dbReference type="AlphaFoldDB" id="Q9HJZ6"/>
<evidence type="ECO:0000259" key="1">
    <source>
        <dbReference type="Pfam" id="PF19289"/>
    </source>
</evidence>
<proteinExistence type="predicted"/>
<dbReference type="EMBL" id="AL445065">
    <property type="protein sequence ID" value="CAC11943.1"/>
    <property type="molecule type" value="Genomic_DNA"/>
</dbReference>
<keyword evidence="3" id="KW-1185">Reference proteome</keyword>
<dbReference type="EnsemblBacteria" id="CAC11943">
    <property type="protein sequence ID" value="CAC11943"/>
    <property type="gene ID" value="CAC11943"/>
</dbReference>
<dbReference type="KEGG" id="tac:Ta0814"/>
<evidence type="ECO:0000313" key="3">
    <source>
        <dbReference type="Proteomes" id="UP000001024"/>
    </source>
</evidence>
<accession>Q9HJZ6</accession>
<protein>
    <recommendedName>
        <fullName evidence="1">Metalloprotease TldD/E C-terminal domain-containing protein</fullName>
    </recommendedName>
</protein>
<dbReference type="PaxDb" id="273075-Ta0814"/>
<reference evidence="2 3" key="1">
    <citation type="journal article" date="2000" name="Nature">
        <title>The genome sequence of the thermoacidophilic scavenger Thermoplasma acidophilum.</title>
        <authorList>
            <person name="Ruepp A."/>
            <person name="Graml W."/>
            <person name="Santos-Martinez M.L."/>
            <person name="Koretke K.K."/>
            <person name="Volker C."/>
            <person name="Mewes H.W."/>
            <person name="Frishman D."/>
            <person name="Stocker S."/>
            <person name="Lupas A.N."/>
            <person name="Baumeister W."/>
        </authorList>
    </citation>
    <scope>NUCLEOTIDE SEQUENCE [LARGE SCALE GENOMIC DNA]</scope>
    <source>
        <strain evidence="3">ATCC 25905 / DSM 1728 / JCM 9062 / NBRC 15155 / AMRC-C165</strain>
    </source>
</reference>
<dbReference type="Proteomes" id="UP000001024">
    <property type="component" value="Chromosome"/>
</dbReference>
<dbReference type="GO" id="GO:0008237">
    <property type="term" value="F:metallopeptidase activity"/>
    <property type="evidence" value="ECO:0007669"/>
    <property type="project" value="InterPro"/>
</dbReference>
<dbReference type="eggNOG" id="arCOG00321">
    <property type="taxonomic scope" value="Archaea"/>
</dbReference>
<dbReference type="InterPro" id="IPR036059">
    <property type="entry name" value="TldD/PmbA_sf"/>
</dbReference>
<organism evidence="2 3">
    <name type="scientific">Thermoplasma acidophilum (strain ATCC 25905 / DSM 1728 / JCM 9062 / NBRC 15155 / AMRC-C165)</name>
    <dbReference type="NCBI Taxonomy" id="273075"/>
    <lineage>
        <taxon>Archaea</taxon>
        <taxon>Methanobacteriati</taxon>
        <taxon>Thermoplasmatota</taxon>
        <taxon>Thermoplasmata</taxon>
        <taxon>Thermoplasmatales</taxon>
        <taxon>Thermoplasmataceae</taxon>
        <taxon>Thermoplasma</taxon>
    </lineage>
</organism>
<dbReference type="GO" id="GO:0006508">
    <property type="term" value="P:proteolysis"/>
    <property type="evidence" value="ECO:0007669"/>
    <property type="project" value="InterPro"/>
</dbReference>
<name>Q9HJZ6_THEAC</name>